<dbReference type="Ensembl" id="ENSSDUT00000018534.1">
    <property type="protein sequence ID" value="ENSSDUP00000018204.1"/>
    <property type="gene ID" value="ENSSDUG00000013272.1"/>
</dbReference>
<name>A0A3B4UHV4_SERDU</name>
<evidence type="ECO:0000256" key="4">
    <source>
        <dbReference type="SAM" id="MobiDB-lite"/>
    </source>
</evidence>
<evidence type="ECO:0000256" key="1">
    <source>
        <dbReference type="ARBA" id="ARBA00004123"/>
    </source>
</evidence>
<evidence type="ECO:0000256" key="2">
    <source>
        <dbReference type="ARBA" id="ARBA00020595"/>
    </source>
</evidence>
<organism evidence="5 6">
    <name type="scientific">Seriola dumerili</name>
    <name type="common">Greater amberjack</name>
    <name type="synonym">Caranx dumerili</name>
    <dbReference type="NCBI Taxonomy" id="41447"/>
    <lineage>
        <taxon>Eukaryota</taxon>
        <taxon>Metazoa</taxon>
        <taxon>Chordata</taxon>
        <taxon>Craniata</taxon>
        <taxon>Vertebrata</taxon>
        <taxon>Euteleostomi</taxon>
        <taxon>Actinopterygii</taxon>
        <taxon>Neopterygii</taxon>
        <taxon>Teleostei</taxon>
        <taxon>Neoteleostei</taxon>
        <taxon>Acanthomorphata</taxon>
        <taxon>Carangaria</taxon>
        <taxon>Carangiformes</taxon>
        <taxon>Carangidae</taxon>
        <taxon>Seriola</taxon>
    </lineage>
</organism>
<dbReference type="Proteomes" id="UP000261420">
    <property type="component" value="Unplaced"/>
</dbReference>
<dbReference type="Pfam" id="PF15427">
    <property type="entry name" value="S100PBPR"/>
    <property type="match status" value="1"/>
</dbReference>
<reference evidence="5" key="2">
    <citation type="submission" date="2025-09" db="UniProtKB">
        <authorList>
            <consortium name="Ensembl"/>
        </authorList>
    </citation>
    <scope>IDENTIFICATION</scope>
</reference>
<feature type="region of interest" description="Disordered" evidence="4">
    <location>
        <begin position="69"/>
        <end position="88"/>
    </location>
</feature>
<evidence type="ECO:0000313" key="6">
    <source>
        <dbReference type="Proteomes" id="UP000261420"/>
    </source>
</evidence>
<dbReference type="OMA" id="PDLGCFV"/>
<dbReference type="GO" id="GO:0048306">
    <property type="term" value="F:calcium-dependent protein binding"/>
    <property type="evidence" value="ECO:0007669"/>
    <property type="project" value="InterPro"/>
</dbReference>
<dbReference type="GeneTree" id="ENSGT00730000113981"/>
<keyword evidence="6" id="KW-1185">Reference proteome</keyword>
<evidence type="ECO:0000256" key="3">
    <source>
        <dbReference type="ARBA" id="ARBA00023242"/>
    </source>
</evidence>
<dbReference type="PANTHER" id="PTHR14455:SF0">
    <property type="entry name" value="S100P-BINDING PROTEIN"/>
    <property type="match status" value="1"/>
</dbReference>
<dbReference type="GO" id="GO:0005634">
    <property type="term" value="C:nucleus"/>
    <property type="evidence" value="ECO:0007669"/>
    <property type="project" value="UniProtKB-SubCell"/>
</dbReference>
<reference evidence="5" key="1">
    <citation type="submission" date="2025-08" db="UniProtKB">
        <authorList>
            <consortium name="Ensembl"/>
        </authorList>
    </citation>
    <scope>IDENTIFICATION</scope>
</reference>
<protein>
    <recommendedName>
        <fullName evidence="2">S100P-binding protein</fullName>
    </recommendedName>
</protein>
<dbReference type="InterPro" id="IPR026097">
    <property type="entry name" value="S100PBP"/>
</dbReference>
<dbReference type="AlphaFoldDB" id="A0A3B4UHV4"/>
<dbReference type="PANTHER" id="PTHR14455">
    <property type="entry name" value="ASKOPOS"/>
    <property type="match status" value="1"/>
</dbReference>
<accession>A0A3B4UHV4</accession>
<evidence type="ECO:0000313" key="5">
    <source>
        <dbReference type="Ensembl" id="ENSSDUP00000018204.1"/>
    </source>
</evidence>
<comment type="subcellular location">
    <subcellularLocation>
        <location evidence="1">Nucleus</location>
    </subcellularLocation>
</comment>
<proteinExistence type="predicted"/>
<sequence length="358" mass="40021">MDEKARSKSTIFIRLNPSECEHLKPLSVYSKMITGDQKASLDEPRKFSNPFINFKIEVVNNCVKKRKLEHSSPDDGYESPAKRSFNPKALSPDLGCFVDDYSPPGRPDSGISASIEKTDALRSEIKETVNSKLSMLCEQHNLFPESDLSPIVSGPLESVNSDSLDGDVDDMWNIGSPIFESSLCHSVAVKLNADSEKSRQVTEEVRAAVMEPIDVCHATHSGEEATLDTSYETTLPLQVQVSCLSCTASSGTDDVVLPACSYVYLPSSFSKVYSVTHFMFSQDVMSELLNLMTHVADQSANLRERQWQHPSDLTKRNYQRRWGNITPTISLDEWQAKNCTAHKRFAQVPKIFERSPFP</sequence>
<keyword evidence="3" id="KW-0539">Nucleus</keyword>